<accession>A0ABV9L3T7</accession>
<evidence type="ECO:0000313" key="1">
    <source>
        <dbReference type="EMBL" id="MFC4676912.1"/>
    </source>
</evidence>
<sequence>MKQLMSSRLFLLLTDTSKEKEVLTKLESAYEEFAVTLLEKLQSEIDTTKLYYNLSFVRLELVGIRDYSIDRKEKKCLEVCI</sequence>
<proteinExistence type="predicted"/>
<name>A0ABV9L3T7_9BACT</name>
<keyword evidence="2" id="KW-1185">Reference proteome</keyword>
<organism evidence="1 2">
    <name type="scientific">Dysgonomonas termitidis</name>
    <dbReference type="NCBI Taxonomy" id="1516126"/>
    <lineage>
        <taxon>Bacteria</taxon>
        <taxon>Pseudomonadati</taxon>
        <taxon>Bacteroidota</taxon>
        <taxon>Bacteroidia</taxon>
        <taxon>Bacteroidales</taxon>
        <taxon>Dysgonomonadaceae</taxon>
        <taxon>Dysgonomonas</taxon>
    </lineage>
</organism>
<gene>
    <name evidence="1" type="ORF">ACFO6W_24835</name>
</gene>
<dbReference type="Proteomes" id="UP001596023">
    <property type="component" value="Unassembled WGS sequence"/>
</dbReference>
<comment type="caution">
    <text evidence="1">The sequence shown here is derived from an EMBL/GenBank/DDBJ whole genome shotgun (WGS) entry which is preliminary data.</text>
</comment>
<protein>
    <submittedName>
        <fullName evidence="1">Uncharacterized protein</fullName>
    </submittedName>
</protein>
<reference evidence="2" key="1">
    <citation type="journal article" date="2019" name="Int. J. Syst. Evol. Microbiol.">
        <title>The Global Catalogue of Microorganisms (GCM) 10K type strain sequencing project: providing services to taxonomists for standard genome sequencing and annotation.</title>
        <authorList>
            <consortium name="The Broad Institute Genomics Platform"/>
            <consortium name="The Broad Institute Genome Sequencing Center for Infectious Disease"/>
            <person name="Wu L."/>
            <person name="Ma J."/>
        </authorList>
    </citation>
    <scope>NUCLEOTIDE SEQUENCE [LARGE SCALE GENOMIC DNA]</scope>
    <source>
        <strain evidence="2">CCUG 66188</strain>
    </source>
</reference>
<evidence type="ECO:0000313" key="2">
    <source>
        <dbReference type="Proteomes" id="UP001596023"/>
    </source>
</evidence>
<dbReference type="EMBL" id="JBHSGN010000163">
    <property type="protein sequence ID" value="MFC4676912.1"/>
    <property type="molecule type" value="Genomic_DNA"/>
</dbReference>
<dbReference type="RefSeq" id="WP_380001593.1">
    <property type="nucleotide sequence ID" value="NZ_JBHSGN010000163.1"/>
</dbReference>